<dbReference type="Pfam" id="PF10145">
    <property type="entry name" value="PhageMin_Tail"/>
    <property type="match status" value="1"/>
</dbReference>
<reference evidence="3 4" key="2">
    <citation type="submission" date="2020-02" db="EMBL/GenBank/DDBJ databases">
        <title>The new genus of Enterobacteriales.</title>
        <authorList>
            <person name="Kim I.S."/>
        </authorList>
    </citation>
    <scope>NUCLEOTIDE SEQUENCE [LARGE SCALE GENOMIC DNA]</scope>
    <source>
        <strain evidence="3 4">SAP-6</strain>
    </source>
</reference>
<feature type="transmembrane region" description="Helical" evidence="1">
    <location>
        <begin position="474"/>
        <end position="492"/>
    </location>
</feature>
<evidence type="ECO:0000313" key="3">
    <source>
        <dbReference type="EMBL" id="NDL64836.1"/>
    </source>
</evidence>
<protein>
    <submittedName>
        <fullName evidence="3">Phage tail tape measure protein</fullName>
    </submittedName>
</protein>
<evidence type="ECO:0000259" key="2">
    <source>
        <dbReference type="Pfam" id="PF10145"/>
    </source>
</evidence>
<evidence type="ECO:0000313" key="4">
    <source>
        <dbReference type="Proteomes" id="UP000461443"/>
    </source>
</evidence>
<gene>
    <name evidence="3" type="ORF">GRH90_19040</name>
</gene>
<comment type="caution">
    <text evidence="3">The sequence shown here is derived from an EMBL/GenBank/DDBJ whole genome shotgun (WGS) entry which is preliminary data.</text>
</comment>
<feature type="transmembrane region" description="Helical" evidence="1">
    <location>
        <begin position="377"/>
        <end position="406"/>
    </location>
</feature>
<dbReference type="EMBL" id="WUBS01000014">
    <property type="protein sequence ID" value="NDL64836.1"/>
    <property type="molecule type" value="Genomic_DNA"/>
</dbReference>
<keyword evidence="1" id="KW-0472">Membrane</keyword>
<keyword evidence="1" id="KW-1133">Transmembrane helix</keyword>
<feature type="domain" description="Phage tail tape measure protein" evidence="2">
    <location>
        <begin position="85"/>
        <end position="283"/>
    </location>
</feature>
<dbReference type="AlphaFoldDB" id="A0A845SPH4"/>
<sequence>MKQLDLTLSLIDKMTRPLKQAQGSIQGFANKSRQAFSQVVVGGAALWGVAQSFMSVVGPADEMQRALGQVRSLSVSEEALNSLSDTAVRFSVKYGESAADFVQSAYSIQGAIDGLSGQELSAFTTAGAILAKGTKADADTITNYMGTMYGIFRKTADSMGRSDWVKMMTGQTAEAVKIFKSDGKQMSDAFTAIGANATAAGVGMSEQFAVLGSLQATMSGSEAGTKYKAFLAGVGTAQKTLGLNFTNKDGTMKGIVDIMSLIQKKYGDISKVADSDLLKKAFGSDEAVSMIKLLATDVGGLAKNITALGKINGMENAEKMAKDMTNLFDRMLAVWKGIRIAIGSALLPAMNPLIDKIVEMGARVVEWLLMFKNIARWIGYVSMGVLSFVAICGLANIVVGVARFLWLGFMIVMKGLRLILLAVRFAMILTAAATWLLTSPLMLIIAVVAGLAYGVYWLIANWKTWTAAIANTDAWKSLMSVIADVGAFFAGLWNSITLGWQMVVAYFSGLSPLAAFEGFGDTIKGVFTGLWDYLKSSFDSTYNWIIENLNKIPGVNLELRGQAPAAGNLLTGGTPQSIGQGGVLGAVNNSTSTTTGGKTQQIGKIEINTAAFPSPQQLQEYQELYGQ</sequence>
<dbReference type="RefSeq" id="WP_162367540.1">
    <property type="nucleotide sequence ID" value="NZ_WUBS01000014.1"/>
</dbReference>
<proteinExistence type="predicted"/>
<dbReference type="InterPro" id="IPR010090">
    <property type="entry name" value="Phage_tape_meas"/>
</dbReference>
<name>A0A845SPH4_9GAMM</name>
<evidence type="ECO:0000256" key="1">
    <source>
        <dbReference type="SAM" id="Phobius"/>
    </source>
</evidence>
<feature type="transmembrane region" description="Helical" evidence="1">
    <location>
        <begin position="443"/>
        <end position="462"/>
    </location>
</feature>
<accession>A0A845SPH4</accession>
<keyword evidence="4" id="KW-1185">Reference proteome</keyword>
<keyword evidence="1" id="KW-0812">Transmembrane</keyword>
<dbReference type="Proteomes" id="UP000461443">
    <property type="component" value="Unassembled WGS sequence"/>
</dbReference>
<organism evidence="3 4">
    <name type="scientific">Acerihabitans arboris</name>
    <dbReference type="NCBI Taxonomy" id="2691583"/>
    <lineage>
        <taxon>Bacteria</taxon>
        <taxon>Pseudomonadati</taxon>
        <taxon>Pseudomonadota</taxon>
        <taxon>Gammaproteobacteria</taxon>
        <taxon>Enterobacterales</taxon>
        <taxon>Pectobacteriaceae</taxon>
        <taxon>Acerihabitans</taxon>
    </lineage>
</organism>
<reference evidence="3 4" key="1">
    <citation type="submission" date="2019-12" db="EMBL/GenBank/DDBJ databases">
        <authorList>
            <person name="Lee S.D."/>
        </authorList>
    </citation>
    <scope>NUCLEOTIDE SEQUENCE [LARGE SCALE GENOMIC DNA]</scope>
    <source>
        <strain evidence="3 4">SAP-6</strain>
    </source>
</reference>